<keyword evidence="10" id="KW-0408">Iron</keyword>
<comment type="pathway">
    <text evidence="3">Secondary metabolite biosynthesis; terpenoid biosynthesis.</text>
</comment>
<comment type="caution">
    <text evidence="14">The sequence shown here is derived from an EMBL/GenBank/DDBJ whole genome shotgun (WGS) entry which is preliminary data.</text>
</comment>
<keyword evidence="7" id="KW-0479">Metal-binding</keyword>
<keyword evidence="15" id="KW-1185">Reference proteome</keyword>
<evidence type="ECO:0000256" key="6">
    <source>
        <dbReference type="ARBA" id="ARBA00022692"/>
    </source>
</evidence>
<comment type="similarity">
    <text evidence="4">Belongs to the cytochrome P450 family.</text>
</comment>
<dbReference type="GO" id="GO:0005506">
    <property type="term" value="F:iron ion binding"/>
    <property type="evidence" value="ECO:0007669"/>
    <property type="project" value="InterPro"/>
</dbReference>
<evidence type="ECO:0000256" key="11">
    <source>
        <dbReference type="ARBA" id="ARBA00023033"/>
    </source>
</evidence>
<organism evidence="14 15">
    <name type="scientific">Mycena maculata</name>
    <dbReference type="NCBI Taxonomy" id="230809"/>
    <lineage>
        <taxon>Eukaryota</taxon>
        <taxon>Fungi</taxon>
        <taxon>Dikarya</taxon>
        <taxon>Basidiomycota</taxon>
        <taxon>Agaricomycotina</taxon>
        <taxon>Agaricomycetes</taxon>
        <taxon>Agaricomycetidae</taxon>
        <taxon>Agaricales</taxon>
        <taxon>Marasmiineae</taxon>
        <taxon>Mycenaceae</taxon>
        <taxon>Mycena</taxon>
    </lineage>
</organism>
<dbReference type="GO" id="GO:0016705">
    <property type="term" value="F:oxidoreductase activity, acting on paired donors, with incorporation or reduction of molecular oxygen"/>
    <property type="evidence" value="ECO:0007669"/>
    <property type="project" value="InterPro"/>
</dbReference>
<feature type="transmembrane region" description="Helical" evidence="13">
    <location>
        <begin position="12"/>
        <end position="32"/>
    </location>
</feature>
<dbReference type="InterPro" id="IPR050121">
    <property type="entry name" value="Cytochrome_P450_monoxygenase"/>
</dbReference>
<evidence type="ECO:0000256" key="9">
    <source>
        <dbReference type="ARBA" id="ARBA00023002"/>
    </source>
</evidence>
<evidence type="ECO:0000256" key="7">
    <source>
        <dbReference type="ARBA" id="ARBA00022723"/>
    </source>
</evidence>
<protein>
    <submittedName>
        <fullName evidence="14">Cytochrome P450</fullName>
    </submittedName>
</protein>
<dbReference type="PANTHER" id="PTHR24305:SF166">
    <property type="entry name" value="CYTOCHROME P450 12A4, MITOCHONDRIAL-RELATED"/>
    <property type="match status" value="1"/>
</dbReference>
<proteinExistence type="inferred from homology"/>
<comment type="cofactor">
    <cofactor evidence="1">
        <name>heme</name>
        <dbReference type="ChEBI" id="CHEBI:30413"/>
    </cofactor>
</comment>
<evidence type="ECO:0000256" key="8">
    <source>
        <dbReference type="ARBA" id="ARBA00022989"/>
    </source>
</evidence>
<evidence type="ECO:0000256" key="2">
    <source>
        <dbReference type="ARBA" id="ARBA00004370"/>
    </source>
</evidence>
<dbReference type="Proteomes" id="UP001215280">
    <property type="component" value="Unassembled WGS sequence"/>
</dbReference>
<dbReference type="PANTHER" id="PTHR24305">
    <property type="entry name" value="CYTOCHROME P450"/>
    <property type="match status" value="1"/>
</dbReference>
<keyword evidence="6 13" id="KW-0812">Transmembrane</keyword>
<evidence type="ECO:0000256" key="12">
    <source>
        <dbReference type="ARBA" id="ARBA00023136"/>
    </source>
</evidence>
<dbReference type="GO" id="GO:0020037">
    <property type="term" value="F:heme binding"/>
    <property type="evidence" value="ECO:0007669"/>
    <property type="project" value="InterPro"/>
</dbReference>
<evidence type="ECO:0000256" key="3">
    <source>
        <dbReference type="ARBA" id="ARBA00004721"/>
    </source>
</evidence>
<evidence type="ECO:0000313" key="14">
    <source>
        <dbReference type="EMBL" id="KAJ7729246.1"/>
    </source>
</evidence>
<sequence length="361" mass="39437">MPTFKVPFRDAILSAVACGLVPVLGLTVSVNADARLLKPLLRLMLVLPSAPVALLLPHYASPFSAVCVAYGTSYATLVASVLLYRLSPFHPLAKYPGPVLARLSKMWAIYQTCTGKTHVAFLNLHRRLEPGPNELSICDVSAIQPVLGADGMPKGPIWDGRRSPKSTFYALIGVRDTATHLRRRRVWNKAFNTAHVKAYEPILRKRLDQLLNALQANSNSNPPSSVDLAGWISFFAFGGGFELMREGDVNGVWKMMEGGVRVQAYTQHVPWASPFFYGLPGMGEKAAQLIRFVVRMAKARVQRGVALTGEDLSSHLLDEASPSSQPPPFAEYASDAFLVVVAGSDTAVRVYFLLASENILF</sequence>
<evidence type="ECO:0000256" key="13">
    <source>
        <dbReference type="SAM" id="Phobius"/>
    </source>
</evidence>
<gene>
    <name evidence="14" type="ORF">DFH07DRAFT_781991</name>
</gene>
<dbReference type="InterPro" id="IPR036396">
    <property type="entry name" value="Cyt_P450_sf"/>
</dbReference>
<evidence type="ECO:0000256" key="10">
    <source>
        <dbReference type="ARBA" id="ARBA00023004"/>
    </source>
</evidence>
<keyword evidence="12 13" id="KW-0472">Membrane</keyword>
<dbReference type="Gene3D" id="1.10.630.10">
    <property type="entry name" value="Cytochrome P450"/>
    <property type="match status" value="1"/>
</dbReference>
<dbReference type="AlphaFoldDB" id="A0AAD7MRU6"/>
<accession>A0AAD7MRU6</accession>
<reference evidence="14" key="1">
    <citation type="submission" date="2023-03" db="EMBL/GenBank/DDBJ databases">
        <title>Massive genome expansion in bonnet fungi (Mycena s.s.) driven by repeated elements and novel gene families across ecological guilds.</title>
        <authorList>
            <consortium name="Lawrence Berkeley National Laboratory"/>
            <person name="Harder C.B."/>
            <person name="Miyauchi S."/>
            <person name="Viragh M."/>
            <person name="Kuo A."/>
            <person name="Thoen E."/>
            <person name="Andreopoulos B."/>
            <person name="Lu D."/>
            <person name="Skrede I."/>
            <person name="Drula E."/>
            <person name="Henrissat B."/>
            <person name="Morin E."/>
            <person name="Kohler A."/>
            <person name="Barry K."/>
            <person name="LaButti K."/>
            <person name="Morin E."/>
            <person name="Salamov A."/>
            <person name="Lipzen A."/>
            <person name="Mereny Z."/>
            <person name="Hegedus B."/>
            <person name="Baldrian P."/>
            <person name="Stursova M."/>
            <person name="Weitz H."/>
            <person name="Taylor A."/>
            <person name="Grigoriev I.V."/>
            <person name="Nagy L.G."/>
            <person name="Martin F."/>
            <person name="Kauserud H."/>
        </authorList>
    </citation>
    <scope>NUCLEOTIDE SEQUENCE</scope>
    <source>
        <strain evidence="14">CBHHK188m</strain>
    </source>
</reference>
<comment type="subcellular location">
    <subcellularLocation>
        <location evidence="2">Membrane</location>
    </subcellularLocation>
</comment>
<dbReference type="GO" id="GO:0004497">
    <property type="term" value="F:monooxygenase activity"/>
    <property type="evidence" value="ECO:0007669"/>
    <property type="project" value="UniProtKB-KW"/>
</dbReference>
<keyword evidence="5" id="KW-0349">Heme</keyword>
<evidence type="ECO:0000256" key="5">
    <source>
        <dbReference type="ARBA" id="ARBA00022617"/>
    </source>
</evidence>
<dbReference type="GO" id="GO:0016020">
    <property type="term" value="C:membrane"/>
    <property type="evidence" value="ECO:0007669"/>
    <property type="project" value="UniProtKB-SubCell"/>
</dbReference>
<keyword evidence="9" id="KW-0560">Oxidoreductase</keyword>
<dbReference type="EMBL" id="JARJLG010000199">
    <property type="protein sequence ID" value="KAJ7729246.1"/>
    <property type="molecule type" value="Genomic_DNA"/>
</dbReference>
<evidence type="ECO:0000313" key="15">
    <source>
        <dbReference type="Proteomes" id="UP001215280"/>
    </source>
</evidence>
<evidence type="ECO:0000256" key="1">
    <source>
        <dbReference type="ARBA" id="ARBA00001971"/>
    </source>
</evidence>
<keyword evidence="11" id="KW-0503">Monooxygenase</keyword>
<dbReference type="SUPFAM" id="SSF48264">
    <property type="entry name" value="Cytochrome P450"/>
    <property type="match status" value="1"/>
</dbReference>
<name>A0AAD7MRU6_9AGAR</name>
<keyword evidence="8 13" id="KW-1133">Transmembrane helix</keyword>
<evidence type="ECO:0000256" key="4">
    <source>
        <dbReference type="ARBA" id="ARBA00010617"/>
    </source>
</evidence>